<organism evidence="2 3">
    <name type="scientific">Chenopodium quinoa</name>
    <name type="common">Quinoa</name>
    <dbReference type="NCBI Taxonomy" id="63459"/>
    <lineage>
        <taxon>Eukaryota</taxon>
        <taxon>Viridiplantae</taxon>
        <taxon>Streptophyta</taxon>
        <taxon>Embryophyta</taxon>
        <taxon>Tracheophyta</taxon>
        <taxon>Spermatophyta</taxon>
        <taxon>Magnoliopsida</taxon>
        <taxon>eudicotyledons</taxon>
        <taxon>Gunneridae</taxon>
        <taxon>Pentapetalae</taxon>
        <taxon>Caryophyllales</taxon>
        <taxon>Chenopodiaceae</taxon>
        <taxon>Chenopodioideae</taxon>
        <taxon>Atripliceae</taxon>
        <taxon>Chenopodium</taxon>
    </lineage>
</organism>
<dbReference type="Gramene" id="AUR62033575-RA">
    <property type="protein sequence ID" value="AUR62033575-RA:cds"/>
    <property type="gene ID" value="AUR62033575"/>
</dbReference>
<evidence type="ECO:0000256" key="1">
    <source>
        <dbReference type="SAM" id="SignalP"/>
    </source>
</evidence>
<dbReference type="Proteomes" id="UP000596660">
    <property type="component" value="Unplaced"/>
</dbReference>
<evidence type="ECO:0000313" key="3">
    <source>
        <dbReference type="Proteomes" id="UP000596660"/>
    </source>
</evidence>
<keyword evidence="1" id="KW-0732">Signal</keyword>
<reference evidence="2" key="2">
    <citation type="submission" date="2021-03" db="UniProtKB">
        <authorList>
            <consortium name="EnsemblPlants"/>
        </authorList>
    </citation>
    <scope>IDENTIFICATION</scope>
</reference>
<feature type="signal peptide" evidence="1">
    <location>
        <begin position="1"/>
        <end position="27"/>
    </location>
</feature>
<keyword evidence="3" id="KW-1185">Reference proteome</keyword>
<dbReference type="EnsemblPlants" id="AUR62033575-RA">
    <property type="protein sequence ID" value="AUR62033575-RA:cds"/>
    <property type="gene ID" value="AUR62033575"/>
</dbReference>
<evidence type="ECO:0000313" key="2">
    <source>
        <dbReference type="EnsemblPlants" id="AUR62033575-RA:cds"/>
    </source>
</evidence>
<protein>
    <submittedName>
        <fullName evidence="2">Uncharacterized protein</fullName>
    </submittedName>
</protein>
<dbReference type="AlphaFoldDB" id="A0A803MQM4"/>
<reference evidence="2" key="1">
    <citation type="journal article" date="2017" name="Nature">
        <title>The genome of Chenopodium quinoa.</title>
        <authorList>
            <person name="Jarvis D.E."/>
            <person name="Ho Y.S."/>
            <person name="Lightfoot D.J."/>
            <person name="Schmoeckel S.M."/>
            <person name="Li B."/>
            <person name="Borm T.J.A."/>
            <person name="Ohyanagi H."/>
            <person name="Mineta K."/>
            <person name="Michell C.T."/>
            <person name="Saber N."/>
            <person name="Kharbatia N.M."/>
            <person name="Rupper R.R."/>
            <person name="Sharp A.R."/>
            <person name="Dally N."/>
            <person name="Boughton B.A."/>
            <person name="Woo Y.H."/>
            <person name="Gao G."/>
            <person name="Schijlen E.G.W.M."/>
            <person name="Guo X."/>
            <person name="Momin A.A."/>
            <person name="Negrao S."/>
            <person name="Al-Babili S."/>
            <person name="Gehring C."/>
            <person name="Roessner U."/>
            <person name="Jung C."/>
            <person name="Murphy K."/>
            <person name="Arold S.T."/>
            <person name="Gojobori T."/>
            <person name="van der Linden C.G."/>
            <person name="van Loo E.N."/>
            <person name="Jellen E.N."/>
            <person name="Maughan P.J."/>
            <person name="Tester M."/>
        </authorList>
    </citation>
    <scope>NUCLEOTIDE SEQUENCE [LARGE SCALE GENOMIC DNA]</scope>
    <source>
        <strain evidence="2">cv. PI 614886</strain>
    </source>
</reference>
<sequence length="68" mass="7637">MKKMRCSEMKMFLKIVVFAVLSAGVSSSRPALPSVEAETKEKTMFDVKLEKFDAGKNLKVIKRGEKLT</sequence>
<name>A0A803MQM4_CHEQI</name>
<accession>A0A803MQM4</accession>
<proteinExistence type="predicted"/>
<feature type="chain" id="PRO_5031221053" evidence="1">
    <location>
        <begin position="28"/>
        <end position="68"/>
    </location>
</feature>